<evidence type="ECO:0000313" key="2">
    <source>
        <dbReference type="Proteomes" id="UP001528850"/>
    </source>
</evidence>
<protein>
    <recommendedName>
        <fullName evidence="3">DUF4224 domain-containing protein</fullName>
    </recommendedName>
</protein>
<name>A0ABT6B867_9GAMM</name>
<comment type="caution">
    <text evidence="1">The sequence shown here is derived from an EMBL/GenBank/DDBJ whole genome shotgun (WGS) entry which is preliminary data.</text>
</comment>
<dbReference type="EMBL" id="JARJJS010000001">
    <property type="protein sequence ID" value="MDF4024149.1"/>
    <property type="molecule type" value="Genomic_DNA"/>
</dbReference>
<reference evidence="1 2" key="1">
    <citation type="journal article" date="2024" name="Curr. Microbiol.">
        <title>Luteibacter sahnii sp. nov., A Novel Yellow-Colored Xanthomonadin Pigment Producing Probiotic Bacterium from Healthy Rice Seed Microbiome.</title>
        <authorList>
            <person name="Jaiswal G."/>
            <person name="Rana R."/>
            <person name="Nayak P.K."/>
            <person name="Chouhan R."/>
            <person name="Gandhi S.G."/>
            <person name="Patel H.K."/>
            <person name="Patil P.B."/>
        </authorList>
    </citation>
    <scope>NUCLEOTIDE SEQUENCE [LARGE SCALE GENOMIC DNA]</scope>
    <source>
        <strain evidence="1 2">PPL201</strain>
    </source>
</reference>
<accession>A0ABT6B867</accession>
<dbReference type="RefSeq" id="WP_320550489.1">
    <property type="nucleotide sequence ID" value="NZ_JAQLOK010000002.1"/>
</dbReference>
<dbReference type="Proteomes" id="UP001528850">
    <property type="component" value="Unassembled WGS sequence"/>
</dbReference>
<evidence type="ECO:0000313" key="1">
    <source>
        <dbReference type="EMBL" id="MDF4024149.1"/>
    </source>
</evidence>
<gene>
    <name evidence="1" type="ORF">P3W24_04080</name>
</gene>
<proteinExistence type="predicted"/>
<keyword evidence="2" id="KW-1185">Reference proteome</keyword>
<organism evidence="1 2">
    <name type="scientific">Luteibacter sahnii</name>
    <dbReference type="NCBI Taxonomy" id="3021977"/>
    <lineage>
        <taxon>Bacteria</taxon>
        <taxon>Pseudomonadati</taxon>
        <taxon>Pseudomonadota</taxon>
        <taxon>Gammaproteobacteria</taxon>
        <taxon>Lysobacterales</taxon>
        <taxon>Rhodanobacteraceae</taxon>
        <taxon>Luteibacter</taxon>
    </lineage>
</organism>
<evidence type="ECO:0008006" key="3">
    <source>
        <dbReference type="Google" id="ProtNLM"/>
    </source>
</evidence>
<sequence length="68" mass="7212">MNHHIIDAAELRRLSGLTQPAALKRWASNQGIPLADGADGPWTTLEAINKALGVSSAANDRTYSADIV</sequence>